<accession>A0A0H2RVI5</accession>
<dbReference type="AlphaFoldDB" id="A0A0H2RVI5"/>
<reference evidence="1 2" key="1">
    <citation type="submission" date="2015-04" db="EMBL/GenBank/DDBJ databases">
        <title>Complete genome sequence of Schizopora paradoxa KUC8140, a cosmopolitan wood degrader in East Asia.</title>
        <authorList>
            <consortium name="DOE Joint Genome Institute"/>
            <person name="Min B."/>
            <person name="Park H."/>
            <person name="Jang Y."/>
            <person name="Kim J.-J."/>
            <person name="Kim K.H."/>
            <person name="Pangilinan J."/>
            <person name="Lipzen A."/>
            <person name="Riley R."/>
            <person name="Grigoriev I.V."/>
            <person name="Spatafora J.W."/>
            <person name="Choi I.-G."/>
        </authorList>
    </citation>
    <scope>NUCLEOTIDE SEQUENCE [LARGE SCALE GENOMIC DNA]</scope>
    <source>
        <strain evidence="1 2">KUC8140</strain>
    </source>
</reference>
<keyword evidence="2" id="KW-1185">Reference proteome</keyword>
<organism evidence="1 2">
    <name type="scientific">Schizopora paradoxa</name>
    <dbReference type="NCBI Taxonomy" id="27342"/>
    <lineage>
        <taxon>Eukaryota</taxon>
        <taxon>Fungi</taxon>
        <taxon>Dikarya</taxon>
        <taxon>Basidiomycota</taxon>
        <taxon>Agaricomycotina</taxon>
        <taxon>Agaricomycetes</taxon>
        <taxon>Hymenochaetales</taxon>
        <taxon>Schizoporaceae</taxon>
        <taxon>Schizopora</taxon>
    </lineage>
</organism>
<evidence type="ECO:0000313" key="1">
    <source>
        <dbReference type="EMBL" id="KLO08836.1"/>
    </source>
</evidence>
<sequence>MDDLVSMFWSVRNTHYLSVSIVCLVAYEYAIRLDEEVCLQTCIGSIIIRSAYEYPHRFDTSGGAAFPLELY</sequence>
<dbReference type="InParanoid" id="A0A0H2RVI5"/>
<name>A0A0H2RVI5_9AGAM</name>
<dbReference type="EMBL" id="KQ086075">
    <property type="protein sequence ID" value="KLO08836.1"/>
    <property type="molecule type" value="Genomic_DNA"/>
</dbReference>
<dbReference type="Proteomes" id="UP000053477">
    <property type="component" value="Unassembled WGS sequence"/>
</dbReference>
<gene>
    <name evidence="1" type="ORF">SCHPADRAFT_944111</name>
</gene>
<evidence type="ECO:0000313" key="2">
    <source>
        <dbReference type="Proteomes" id="UP000053477"/>
    </source>
</evidence>
<proteinExistence type="predicted"/>
<protein>
    <submittedName>
        <fullName evidence="1">Uncharacterized protein</fullName>
    </submittedName>
</protein>